<evidence type="ECO:0000256" key="2">
    <source>
        <dbReference type="SAM" id="MobiDB-lite"/>
    </source>
</evidence>
<dbReference type="Pfam" id="PF13581">
    <property type="entry name" value="HATPase_c_2"/>
    <property type="match status" value="1"/>
</dbReference>
<dbReference type="PANTHER" id="PTHR35526">
    <property type="entry name" value="ANTI-SIGMA-F FACTOR RSBW-RELATED"/>
    <property type="match status" value="1"/>
</dbReference>
<accession>A0A918U893</accession>
<dbReference type="SUPFAM" id="SSF55874">
    <property type="entry name" value="ATPase domain of HSP90 chaperone/DNA topoisomerase II/histidine kinase"/>
    <property type="match status" value="1"/>
</dbReference>
<organism evidence="4 5">
    <name type="scientific">Streptomyces minutiscleroticus</name>
    <dbReference type="NCBI Taxonomy" id="68238"/>
    <lineage>
        <taxon>Bacteria</taxon>
        <taxon>Bacillati</taxon>
        <taxon>Actinomycetota</taxon>
        <taxon>Actinomycetes</taxon>
        <taxon>Kitasatosporales</taxon>
        <taxon>Streptomycetaceae</taxon>
        <taxon>Streptomyces</taxon>
    </lineage>
</organism>
<evidence type="ECO:0000313" key="4">
    <source>
        <dbReference type="EMBL" id="GGY08064.1"/>
    </source>
</evidence>
<dbReference type="Proteomes" id="UP000619244">
    <property type="component" value="Unassembled WGS sequence"/>
</dbReference>
<dbReference type="InterPro" id="IPR036890">
    <property type="entry name" value="HATPase_C_sf"/>
</dbReference>
<name>A0A918U893_9ACTN</name>
<feature type="compositionally biased region" description="Basic and acidic residues" evidence="2">
    <location>
        <begin position="123"/>
        <end position="136"/>
    </location>
</feature>
<dbReference type="RefSeq" id="WP_229919771.1">
    <property type="nucleotide sequence ID" value="NZ_BMVU01000065.1"/>
</dbReference>
<protein>
    <recommendedName>
        <fullName evidence="3">Histidine kinase/HSP90-like ATPase domain-containing protein</fullName>
    </recommendedName>
</protein>
<proteinExistence type="predicted"/>
<dbReference type="PANTHER" id="PTHR35526:SF3">
    <property type="entry name" value="ANTI-SIGMA-F FACTOR RSBW"/>
    <property type="match status" value="1"/>
</dbReference>
<feature type="region of interest" description="Disordered" evidence="2">
    <location>
        <begin position="116"/>
        <end position="136"/>
    </location>
</feature>
<reference evidence="4" key="2">
    <citation type="submission" date="2020-09" db="EMBL/GenBank/DDBJ databases">
        <authorList>
            <person name="Sun Q."/>
            <person name="Ohkuma M."/>
        </authorList>
    </citation>
    <scope>NUCLEOTIDE SEQUENCE</scope>
    <source>
        <strain evidence="4">JCM 4790</strain>
    </source>
</reference>
<gene>
    <name evidence="4" type="ORF">GCM10010358_71450</name>
</gene>
<feature type="domain" description="Histidine kinase/HSP90-like ATPase" evidence="3">
    <location>
        <begin position="50"/>
        <end position="162"/>
    </location>
</feature>
<keyword evidence="5" id="KW-1185">Reference proteome</keyword>
<dbReference type="CDD" id="cd16936">
    <property type="entry name" value="HATPase_RsbW-like"/>
    <property type="match status" value="1"/>
</dbReference>
<dbReference type="InterPro" id="IPR003594">
    <property type="entry name" value="HATPase_dom"/>
</dbReference>
<keyword evidence="1" id="KW-0418">Kinase</keyword>
<evidence type="ECO:0000313" key="5">
    <source>
        <dbReference type="Proteomes" id="UP000619244"/>
    </source>
</evidence>
<feature type="region of interest" description="Disordered" evidence="2">
    <location>
        <begin position="1"/>
        <end position="20"/>
    </location>
</feature>
<dbReference type="InterPro" id="IPR050267">
    <property type="entry name" value="Anti-sigma-factor_SerPK"/>
</dbReference>
<keyword evidence="1" id="KW-0808">Transferase</keyword>
<evidence type="ECO:0000256" key="1">
    <source>
        <dbReference type="ARBA" id="ARBA00022527"/>
    </source>
</evidence>
<evidence type="ECO:0000259" key="3">
    <source>
        <dbReference type="Pfam" id="PF13581"/>
    </source>
</evidence>
<sequence>MIRDRDRDVDIEDSPSSMEDHHITAAPKEHVNGTIVPRAGHMVLKTPFAASDLGELRRQVARHAGAAGLRPARLAEFVLAVNEIATNAIVHGGGRGHLELDRTGTGLRCTIVDQGPGPARPDTCAHHSPDGEESGRGLRLARAFVDDLTLTNGTAGTTVTLIVLLD</sequence>
<dbReference type="EMBL" id="BMVU01000065">
    <property type="protein sequence ID" value="GGY08064.1"/>
    <property type="molecule type" value="Genomic_DNA"/>
</dbReference>
<keyword evidence="1" id="KW-0723">Serine/threonine-protein kinase</keyword>
<dbReference type="GO" id="GO:0004674">
    <property type="term" value="F:protein serine/threonine kinase activity"/>
    <property type="evidence" value="ECO:0007669"/>
    <property type="project" value="UniProtKB-KW"/>
</dbReference>
<comment type="caution">
    <text evidence="4">The sequence shown here is derived from an EMBL/GenBank/DDBJ whole genome shotgun (WGS) entry which is preliminary data.</text>
</comment>
<reference evidence="4" key="1">
    <citation type="journal article" date="2014" name="Int. J. Syst. Evol. Microbiol.">
        <title>Complete genome sequence of Corynebacterium casei LMG S-19264T (=DSM 44701T), isolated from a smear-ripened cheese.</title>
        <authorList>
            <consortium name="US DOE Joint Genome Institute (JGI-PGF)"/>
            <person name="Walter F."/>
            <person name="Albersmeier A."/>
            <person name="Kalinowski J."/>
            <person name="Ruckert C."/>
        </authorList>
    </citation>
    <scope>NUCLEOTIDE SEQUENCE</scope>
    <source>
        <strain evidence="4">JCM 4790</strain>
    </source>
</reference>
<dbReference type="AlphaFoldDB" id="A0A918U893"/>
<dbReference type="Gene3D" id="3.30.565.10">
    <property type="entry name" value="Histidine kinase-like ATPase, C-terminal domain"/>
    <property type="match status" value="1"/>
</dbReference>